<dbReference type="Pfam" id="PF16987">
    <property type="entry name" value="KIX_2"/>
    <property type="match status" value="1"/>
</dbReference>
<reference evidence="5" key="1">
    <citation type="journal article" date="2017" name="Nature">
        <title>The genome of Chenopodium quinoa.</title>
        <authorList>
            <person name="Jarvis D.E."/>
            <person name="Ho Y.S."/>
            <person name="Lightfoot D.J."/>
            <person name="Schmoeckel S.M."/>
            <person name="Li B."/>
            <person name="Borm T.J.A."/>
            <person name="Ohyanagi H."/>
            <person name="Mineta K."/>
            <person name="Michell C.T."/>
            <person name="Saber N."/>
            <person name="Kharbatia N.M."/>
            <person name="Rupper R.R."/>
            <person name="Sharp A.R."/>
            <person name="Dally N."/>
            <person name="Boughton B.A."/>
            <person name="Woo Y.H."/>
            <person name="Gao G."/>
            <person name="Schijlen E.G.W.M."/>
            <person name="Guo X."/>
            <person name="Momin A.A."/>
            <person name="Negrao S."/>
            <person name="Al-Babili S."/>
            <person name="Gehring C."/>
            <person name="Roessner U."/>
            <person name="Jung C."/>
            <person name="Murphy K."/>
            <person name="Arold S.T."/>
            <person name="Gojobori T."/>
            <person name="van der Linden C.G."/>
            <person name="van Loo E.N."/>
            <person name="Jellen E.N."/>
            <person name="Maughan P.J."/>
            <person name="Tester M."/>
        </authorList>
    </citation>
    <scope>NUCLEOTIDE SEQUENCE [LARGE SCALE GENOMIC DNA]</scope>
    <source>
        <strain evidence="5">cv. PI 614886</strain>
    </source>
</reference>
<keyword evidence="6" id="KW-1185">Reference proteome</keyword>
<evidence type="ECO:0000256" key="1">
    <source>
        <dbReference type="ARBA" id="ARBA00004123"/>
    </source>
</evidence>
<dbReference type="GO" id="GO:0003713">
    <property type="term" value="F:transcription coactivator activity"/>
    <property type="evidence" value="ECO:0007669"/>
    <property type="project" value="InterPro"/>
</dbReference>
<dbReference type="AlphaFoldDB" id="A0A803MMR1"/>
<dbReference type="GeneID" id="110718071"/>
<comment type="subcellular location">
    <subcellularLocation>
        <location evidence="1">Nucleus</location>
    </subcellularLocation>
</comment>
<dbReference type="FunFam" id="1.10.246.20:FF:000003">
    <property type="entry name" value="Mediator of RNA polymerase II transcription subunit 15a"/>
    <property type="match status" value="1"/>
</dbReference>
<gene>
    <name evidence="5" type="primary">LOC110718071</name>
</gene>
<dbReference type="OrthoDB" id="1912459at2759"/>
<dbReference type="GO" id="GO:0005634">
    <property type="term" value="C:nucleus"/>
    <property type="evidence" value="ECO:0007669"/>
    <property type="project" value="UniProtKB-SubCell"/>
</dbReference>
<accession>A0A803MMR1</accession>
<dbReference type="PANTHER" id="PTHR33137:SF4">
    <property type="entry name" value="MEDIATOR OF RNA POLYMERASE II TRANSCRIPTION SUBUNIT 15A-RELATED"/>
    <property type="match status" value="1"/>
</dbReference>
<keyword evidence="2" id="KW-0539">Nucleus</keyword>
<proteinExistence type="predicted"/>
<dbReference type="Proteomes" id="UP000596660">
    <property type="component" value="Unplaced"/>
</dbReference>
<dbReference type="EnsemblPlants" id="AUR62032562-RA">
    <property type="protein sequence ID" value="AUR62032562-RA:cds"/>
    <property type="gene ID" value="AUR62032562"/>
</dbReference>
<organism evidence="5 6">
    <name type="scientific">Chenopodium quinoa</name>
    <name type="common">Quinoa</name>
    <dbReference type="NCBI Taxonomy" id="63459"/>
    <lineage>
        <taxon>Eukaryota</taxon>
        <taxon>Viridiplantae</taxon>
        <taxon>Streptophyta</taxon>
        <taxon>Embryophyta</taxon>
        <taxon>Tracheophyta</taxon>
        <taxon>Spermatophyta</taxon>
        <taxon>Magnoliopsida</taxon>
        <taxon>eudicotyledons</taxon>
        <taxon>Gunneridae</taxon>
        <taxon>Pentapetalae</taxon>
        <taxon>Caryophyllales</taxon>
        <taxon>Chenopodiaceae</taxon>
        <taxon>Chenopodioideae</taxon>
        <taxon>Atripliceae</taxon>
        <taxon>Chenopodium</taxon>
    </lineage>
</organism>
<feature type="domain" description="Mediator complex subunit 15 KIX" evidence="4">
    <location>
        <begin position="20"/>
        <end position="96"/>
    </location>
</feature>
<dbReference type="InterPro" id="IPR036529">
    <property type="entry name" value="KIX_dom_sf"/>
</dbReference>
<dbReference type="PANTHER" id="PTHR33137">
    <property type="entry name" value="MEDIATOR OF RNA POLYMERASE II TRANSCRIPTION SUBUNIT 15A-RELATED"/>
    <property type="match status" value="1"/>
</dbReference>
<dbReference type="Gene3D" id="1.10.246.20">
    <property type="entry name" value="Coactivator CBP, KIX domain"/>
    <property type="match status" value="1"/>
</dbReference>
<dbReference type="InterPro" id="IPR044661">
    <property type="entry name" value="MED15a/b/c-like"/>
</dbReference>
<evidence type="ECO:0000259" key="4">
    <source>
        <dbReference type="Pfam" id="PF16987"/>
    </source>
</evidence>
<evidence type="ECO:0000313" key="6">
    <source>
        <dbReference type="Proteomes" id="UP000596660"/>
    </source>
</evidence>
<dbReference type="SUPFAM" id="SSF47040">
    <property type="entry name" value="Kix domain of CBP (creb binding protein)"/>
    <property type="match status" value="1"/>
</dbReference>
<feature type="compositionally biased region" description="Low complexity" evidence="3">
    <location>
        <begin position="94"/>
        <end position="109"/>
    </location>
</feature>
<evidence type="ECO:0000256" key="2">
    <source>
        <dbReference type="ARBA" id="ARBA00023242"/>
    </source>
</evidence>
<evidence type="ECO:0000256" key="3">
    <source>
        <dbReference type="SAM" id="MobiDB-lite"/>
    </source>
</evidence>
<evidence type="ECO:0000313" key="5">
    <source>
        <dbReference type="EnsemblPlants" id="AUR62032562-RA:cds"/>
    </source>
</evidence>
<dbReference type="OMA" id="TMEARSH"/>
<dbReference type="GO" id="GO:0031490">
    <property type="term" value="F:chromatin DNA binding"/>
    <property type="evidence" value="ECO:0007669"/>
    <property type="project" value="InterPro"/>
</dbReference>
<feature type="region of interest" description="Disordered" evidence="3">
    <location>
        <begin position="1"/>
        <end position="24"/>
    </location>
</feature>
<protein>
    <recommendedName>
        <fullName evidence="4">Mediator complex subunit 15 KIX domain-containing protein</fullName>
    </recommendedName>
</protein>
<dbReference type="InterPro" id="IPR036546">
    <property type="entry name" value="MED15_KIX"/>
</dbReference>
<feature type="region of interest" description="Disordered" evidence="3">
    <location>
        <begin position="92"/>
        <end position="138"/>
    </location>
</feature>
<sequence length="138" mass="15606">MDPNNLPPAQNGAPPLMNGHDWRSQLLPESRQRIVNKILETLKRHLPYSGQEGLQELKQIAVRFEEKIYNAATSQSDYLRKISLKMLTMEARSHNSVPNASPSNSSSRNPLEDLSIDEAEQPPQSQQPQHTTPINEEN</sequence>
<dbReference type="RefSeq" id="XP_021752565.1">
    <property type="nucleotide sequence ID" value="XM_021896873.1"/>
</dbReference>
<reference evidence="5" key="2">
    <citation type="submission" date="2021-03" db="UniProtKB">
        <authorList>
            <consortium name="EnsemblPlants"/>
        </authorList>
    </citation>
    <scope>IDENTIFICATION</scope>
</reference>
<name>A0A803MMR1_CHEQI</name>
<dbReference type="KEGG" id="cqi:110718071"/>
<dbReference type="Gramene" id="AUR62032562-RA">
    <property type="protein sequence ID" value="AUR62032562-RA:cds"/>
    <property type="gene ID" value="AUR62032562"/>
</dbReference>